<dbReference type="KEGG" id="uru:DSM104443_01837"/>
<dbReference type="InterPro" id="IPR048274">
    <property type="entry name" value="MC_hydratase"/>
</dbReference>
<proteinExistence type="predicted"/>
<dbReference type="RefSeq" id="WP_171091557.1">
    <property type="nucleotide sequence ID" value="NZ_CP053069.1"/>
</dbReference>
<dbReference type="AlphaFoldDB" id="A0A6M4GV50"/>
<dbReference type="EC" id="4.2.1.148" evidence="1"/>
<dbReference type="PANTHER" id="PTHR43664:SF1">
    <property type="entry name" value="BETA-METHYLMALYL-COA DEHYDRATASE"/>
    <property type="match status" value="1"/>
</dbReference>
<gene>
    <name evidence="1" type="primary">mch</name>
    <name evidence="1" type="ORF">DSM104443_01837</name>
</gene>
<dbReference type="InterPro" id="IPR052342">
    <property type="entry name" value="MCH/BMMD"/>
</dbReference>
<name>A0A6M4GV50_9PROT</name>
<dbReference type="InterPro" id="IPR016790">
    <property type="entry name" value="Thiol_ester_hydratase_Rv0216"/>
</dbReference>
<dbReference type="CDD" id="cd03451">
    <property type="entry name" value="FkbR2"/>
    <property type="match status" value="2"/>
</dbReference>
<dbReference type="Proteomes" id="UP000501534">
    <property type="component" value="Chromosome"/>
</dbReference>
<dbReference type="Pfam" id="PF19315">
    <property type="entry name" value="MC_hydratase"/>
    <property type="match status" value="1"/>
</dbReference>
<keyword evidence="2" id="KW-1185">Reference proteome</keyword>
<keyword evidence="1" id="KW-0456">Lyase</keyword>
<evidence type="ECO:0000313" key="1">
    <source>
        <dbReference type="EMBL" id="QJR10768.1"/>
    </source>
</evidence>
<accession>A0A6M4GV50</accession>
<dbReference type="SUPFAM" id="SSF54637">
    <property type="entry name" value="Thioesterase/thiol ester dehydrase-isomerase"/>
    <property type="match status" value="2"/>
</dbReference>
<dbReference type="Gene3D" id="3.10.129.10">
    <property type="entry name" value="Hotdog Thioesterase"/>
    <property type="match status" value="1"/>
</dbReference>
<sequence length="361" mass="38906">MSDGVPVLPGTRPIGGWFFEDYAVGLRYGHPTPRTITSGDTALYLALTGARQPAHCSEPLARALGHPSCPVDDLLAFHIAFGKTVHDISYNAVANLGYANLRFLEPVYVGDTLHAQSEVIGLKENSSGKSGVVYVASRALNQHGREVLSWVRWVMVAKRDPASPAPPATVPDLPREVSPEALAVPAFLKPGALDPMATGGTRLWDDYEAGQVIDHPGGMTLEEAEHMMATRLYQNTARVHFDAYRAKSAATGRRLIYGGHVMSVCRALSHDGLENAFAIAAINGGTHANPTFAGDTLYCRHVVLDRWALPGRNDLGALRLRMLGVKNAELAALPAVAPGERHESVVLDLDYTVLVPRRKAT</sequence>
<dbReference type="GO" id="GO:0016829">
    <property type="term" value="F:lyase activity"/>
    <property type="evidence" value="ECO:0007669"/>
    <property type="project" value="UniProtKB-KW"/>
</dbReference>
<reference evidence="1 2" key="1">
    <citation type="submission" date="2020-04" db="EMBL/GenBank/DDBJ databases">
        <title>Usitatibacter rugosus gen. nov., sp. nov. and Usitatibacter palustris sp. nov., novel members of Usitatibacteraceae fam. nov. within the order Nitrosomonadales isolated from soil.</title>
        <authorList>
            <person name="Huber K.J."/>
            <person name="Neumann-Schaal M."/>
            <person name="Geppert A."/>
            <person name="Luckner M."/>
            <person name="Wanner G."/>
            <person name="Overmann J."/>
        </authorList>
    </citation>
    <scope>NUCLEOTIDE SEQUENCE [LARGE SCALE GENOMIC DNA]</scope>
    <source>
        <strain evidence="1 2">0125_3</strain>
    </source>
</reference>
<dbReference type="PANTHER" id="PTHR43664">
    <property type="entry name" value="MONOAMINE OXIDASE-RELATED"/>
    <property type="match status" value="1"/>
</dbReference>
<dbReference type="PIRSF" id="PIRSF021494">
    <property type="entry name" value="Rv0216_prd"/>
    <property type="match status" value="1"/>
</dbReference>
<dbReference type="EMBL" id="CP053069">
    <property type="protein sequence ID" value="QJR10768.1"/>
    <property type="molecule type" value="Genomic_DNA"/>
</dbReference>
<organism evidence="1 2">
    <name type="scientific">Usitatibacter rugosus</name>
    <dbReference type="NCBI Taxonomy" id="2732067"/>
    <lineage>
        <taxon>Bacteria</taxon>
        <taxon>Pseudomonadati</taxon>
        <taxon>Pseudomonadota</taxon>
        <taxon>Betaproteobacteria</taxon>
        <taxon>Nitrosomonadales</taxon>
        <taxon>Usitatibacteraceae</taxon>
        <taxon>Usitatibacter</taxon>
    </lineage>
</organism>
<dbReference type="InterPro" id="IPR029069">
    <property type="entry name" value="HotDog_dom_sf"/>
</dbReference>
<protein>
    <submittedName>
        <fullName evidence="1">Beta-methylmalyl-CoA dehydratase</fullName>
        <ecNumber evidence="1">4.2.1.148</ecNumber>
    </submittedName>
</protein>
<evidence type="ECO:0000313" key="2">
    <source>
        <dbReference type="Proteomes" id="UP000501534"/>
    </source>
</evidence>